<evidence type="ECO:0000313" key="3">
    <source>
        <dbReference type="Proteomes" id="UP001178508"/>
    </source>
</evidence>
<dbReference type="AlphaFoldDB" id="A0AAV1HQ57"/>
<dbReference type="EMBL" id="OY660887">
    <property type="protein sequence ID" value="CAJ1087705.1"/>
    <property type="molecule type" value="Genomic_DNA"/>
</dbReference>
<protein>
    <submittedName>
        <fullName evidence="2">Uncharacterized protein</fullName>
    </submittedName>
</protein>
<keyword evidence="3" id="KW-1185">Reference proteome</keyword>
<reference evidence="2" key="1">
    <citation type="submission" date="2023-08" db="EMBL/GenBank/DDBJ databases">
        <authorList>
            <person name="Alioto T."/>
            <person name="Alioto T."/>
            <person name="Gomez Garrido J."/>
        </authorList>
    </citation>
    <scope>NUCLEOTIDE SEQUENCE</scope>
</reference>
<sequence length="91" mass="10703">MLSYTDHTLRHQKKNREPDKNSHFRPISPQNQNLILDPLRRHSDEVLLLLLRDRKAEHLSSSQIILQSLVCNYSTTICQLCNYHCEYANSV</sequence>
<evidence type="ECO:0000313" key="2">
    <source>
        <dbReference type="EMBL" id="CAJ1087705.1"/>
    </source>
</evidence>
<organism evidence="2 3">
    <name type="scientific">Xyrichtys novacula</name>
    <name type="common">Pearly razorfish</name>
    <name type="synonym">Hemipteronotus novacula</name>
    <dbReference type="NCBI Taxonomy" id="13765"/>
    <lineage>
        <taxon>Eukaryota</taxon>
        <taxon>Metazoa</taxon>
        <taxon>Chordata</taxon>
        <taxon>Craniata</taxon>
        <taxon>Vertebrata</taxon>
        <taxon>Euteleostomi</taxon>
        <taxon>Actinopterygii</taxon>
        <taxon>Neopterygii</taxon>
        <taxon>Teleostei</taxon>
        <taxon>Neoteleostei</taxon>
        <taxon>Acanthomorphata</taxon>
        <taxon>Eupercaria</taxon>
        <taxon>Labriformes</taxon>
        <taxon>Labridae</taxon>
        <taxon>Xyrichtys</taxon>
    </lineage>
</organism>
<dbReference type="Proteomes" id="UP001178508">
    <property type="component" value="Chromosome 24"/>
</dbReference>
<name>A0AAV1HQ57_XYRNO</name>
<proteinExistence type="predicted"/>
<evidence type="ECO:0000256" key="1">
    <source>
        <dbReference type="SAM" id="MobiDB-lite"/>
    </source>
</evidence>
<accession>A0AAV1HQ57</accession>
<gene>
    <name evidence="2" type="ORF">XNOV1_A034647</name>
</gene>
<feature type="region of interest" description="Disordered" evidence="1">
    <location>
        <begin position="1"/>
        <end position="30"/>
    </location>
</feature>